<dbReference type="InterPro" id="IPR024752">
    <property type="entry name" value="Myb/SANT-like_dom"/>
</dbReference>
<feature type="domain" description="Myb/SANT-like" evidence="2">
    <location>
        <begin position="21"/>
        <end position="120"/>
    </location>
</feature>
<evidence type="ECO:0000259" key="2">
    <source>
        <dbReference type="Pfam" id="PF12776"/>
    </source>
</evidence>
<keyword evidence="4" id="KW-1185">Reference proteome</keyword>
<feature type="region of interest" description="Disordered" evidence="1">
    <location>
        <begin position="175"/>
        <end position="223"/>
    </location>
</feature>
<dbReference type="PANTHER" id="PTHR46929:SF3">
    <property type="entry name" value="MYB_SANT-LIKE DOMAIN-CONTAINING PROTEIN"/>
    <property type="match status" value="1"/>
</dbReference>
<dbReference type="AlphaFoldDB" id="A0AAD7N9P0"/>
<feature type="compositionally biased region" description="Acidic residues" evidence="1">
    <location>
        <begin position="206"/>
        <end position="215"/>
    </location>
</feature>
<reference evidence="3" key="1">
    <citation type="submission" date="2023-03" db="EMBL/GenBank/DDBJ databases">
        <title>Massive genome expansion in bonnet fungi (Mycena s.s.) driven by repeated elements and novel gene families across ecological guilds.</title>
        <authorList>
            <consortium name="Lawrence Berkeley National Laboratory"/>
            <person name="Harder C.B."/>
            <person name="Miyauchi S."/>
            <person name="Viragh M."/>
            <person name="Kuo A."/>
            <person name="Thoen E."/>
            <person name="Andreopoulos B."/>
            <person name="Lu D."/>
            <person name="Skrede I."/>
            <person name="Drula E."/>
            <person name="Henrissat B."/>
            <person name="Morin E."/>
            <person name="Kohler A."/>
            <person name="Barry K."/>
            <person name="LaButti K."/>
            <person name="Morin E."/>
            <person name="Salamov A."/>
            <person name="Lipzen A."/>
            <person name="Mereny Z."/>
            <person name="Hegedus B."/>
            <person name="Baldrian P."/>
            <person name="Stursova M."/>
            <person name="Weitz H."/>
            <person name="Taylor A."/>
            <person name="Grigoriev I.V."/>
            <person name="Nagy L.G."/>
            <person name="Martin F."/>
            <person name="Kauserud H."/>
        </authorList>
    </citation>
    <scope>NUCLEOTIDE SEQUENCE</scope>
    <source>
        <strain evidence="3">CBHHK182m</strain>
    </source>
</reference>
<evidence type="ECO:0000256" key="1">
    <source>
        <dbReference type="SAM" id="MobiDB-lite"/>
    </source>
</evidence>
<evidence type="ECO:0000313" key="4">
    <source>
        <dbReference type="Proteomes" id="UP001215598"/>
    </source>
</evidence>
<feature type="region of interest" description="Disordered" evidence="1">
    <location>
        <begin position="1"/>
        <end position="22"/>
    </location>
</feature>
<dbReference type="PANTHER" id="PTHR46929">
    <property type="entry name" value="EXPRESSED PROTEIN"/>
    <property type="match status" value="1"/>
</dbReference>
<accession>A0AAD7N9P0</accession>
<dbReference type="Pfam" id="PF12776">
    <property type="entry name" value="Myb_DNA-bind_3"/>
    <property type="match status" value="1"/>
</dbReference>
<comment type="caution">
    <text evidence="3">The sequence shown here is derived from an EMBL/GenBank/DDBJ whole genome shotgun (WGS) entry which is preliminary data.</text>
</comment>
<dbReference type="EMBL" id="JARKIB010000061">
    <property type="protein sequence ID" value="KAJ7751617.1"/>
    <property type="molecule type" value="Genomic_DNA"/>
</dbReference>
<proteinExistence type="predicted"/>
<organism evidence="3 4">
    <name type="scientific">Mycena metata</name>
    <dbReference type="NCBI Taxonomy" id="1033252"/>
    <lineage>
        <taxon>Eukaryota</taxon>
        <taxon>Fungi</taxon>
        <taxon>Dikarya</taxon>
        <taxon>Basidiomycota</taxon>
        <taxon>Agaricomycotina</taxon>
        <taxon>Agaricomycetes</taxon>
        <taxon>Agaricomycetidae</taxon>
        <taxon>Agaricales</taxon>
        <taxon>Marasmiineae</taxon>
        <taxon>Mycenaceae</taxon>
        <taxon>Mycena</taxon>
    </lineage>
</organism>
<gene>
    <name evidence="3" type="ORF">B0H16DRAFT_1419396</name>
</gene>
<sequence>MAKKVEKENEAPAASEKKRCRWDAPSDAALVGQLLAEKAAGNQTDNAGWHSAAWTSCARAVKGTEKKSGGAPKTAEACQTRWGSLKAQFQLVKSLRNKSGWGWDDVEKHVVVSDDVWNAYLEINAKIHPWRNKGFPLYDEMCQLVDGAVATGEGAFIPGQAPNSPEWGPIVSEDEDDNSMIDPILLGPAGRVEPSPRAPQTPAAPSDEENSEMDEVPAPVCIN</sequence>
<evidence type="ECO:0000313" key="3">
    <source>
        <dbReference type="EMBL" id="KAJ7751617.1"/>
    </source>
</evidence>
<name>A0AAD7N9P0_9AGAR</name>
<dbReference type="Proteomes" id="UP001215598">
    <property type="component" value="Unassembled WGS sequence"/>
</dbReference>
<protein>
    <recommendedName>
        <fullName evidence="2">Myb/SANT-like domain-containing protein</fullName>
    </recommendedName>
</protein>